<evidence type="ECO:0000313" key="3">
    <source>
        <dbReference type="Proteomes" id="UP001209922"/>
    </source>
</evidence>
<sequence length="138" mass="14816">MPARKAASAPVPVEDFLAALEHPRLAEIRELRAIILGVDASIGESIKWNAPSFFTSEHFATMRLFGKAPTLQLILHLGTSKHALPRQAIQDPGGLLSWLAPDRACIDFADAGPVSARRAEIQAIVGQWLAHVPGGRPG</sequence>
<protein>
    <submittedName>
        <fullName evidence="2">DUF1801 domain-containing protein</fullName>
    </submittedName>
</protein>
<proteinExistence type="predicted"/>
<organism evidence="2 3">
    <name type="scientific">Xanthomonas chitinilytica</name>
    <dbReference type="NCBI Taxonomy" id="2989819"/>
    <lineage>
        <taxon>Bacteria</taxon>
        <taxon>Pseudomonadati</taxon>
        <taxon>Pseudomonadota</taxon>
        <taxon>Gammaproteobacteria</taxon>
        <taxon>Lysobacterales</taxon>
        <taxon>Lysobacteraceae</taxon>
        <taxon>Xanthomonas</taxon>
    </lineage>
</organism>
<dbReference type="EMBL" id="JAPCHY010000003">
    <property type="protein sequence ID" value="MCW4471830.1"/>
    <property type="molecule type" value="Genomic_DNA"/>
</dbReference>
<reference evidence="2 3" key="1">
    <citation type="submission" date="2022-10" db="EMBL/GenBank/DDBJ databases">
        <title>Xanthomonas sp. H13-6.</title>
        <authorList>
            <person name="Liu X."/>
            <person name="Deng Z."/>
            <person name="Jiang Y."/>
            <person name="Yu T."/>
            <person name="Ai J."/>
        </authorList>
    </citation>
    <scope>NUCLEOTIDE SEQUENCE [LARGE SCALE GENOMIC DNA]</scope>
    <source>
        <strain evidence="2 3">H13-6</strain>
    </source>
</reference>
<gene>
    <name evidence="2" type="ORF">OK345_04815</name>
</gene>
<comment type="caution">
    <text evidence="2">The sequence shown here is derived from an EMBL/GenBank/DDBJ whole genome shotgun (WGS) entry which is preliminary data.</text>
</comment>
<dbReference type="RefSeq" id="WP_265126790.1">
    <property type="nucleotide sequence ID" value="NZ_JAPCHY010000003.1"/>
</dbReference>
<dbReference type="Proteomes" id="UP001209922">
    <property type="component" value="Unassembled WGS sequence"/>
</dbReference>
<evidence type="ECO:0000259" key="1">
    <source>
        <dbReference type="Pfam" id="PF08818"/>
    </source>
</evidence>
<dbReference type="SUPFAM" id="SSF159888">
    <property type="entry name" value="YdhG-like"/>
    <property type="match status" value="1"/>
</dbReference>
<keyword evidence="3" id="KW-1185">Reference proteome</keyword>
<evidence type="ECO:0000313" key="2">
    <source>
        <dbReference type="EMBL" id="MCW4471830.1"/>
    </source>
</evidence>
<feature type="domain" description="YdhG-like" evidence="1">
    <location>
        <begin position="26"/>
        <end position="129"/>
    </location>
</feature>
<name>A0ABT3JUM4_9XANT</name>
<accession>A0ABT3JUM4</accession>
<dbReference type="InterPro" id="IPR014922">
    <property type="entry name" value="YdhG-like"/>
</dbReference>
<dbReference type="Pfam" id="PF08818">
    <property type="entry name" value="DUF1801"/>
    <property type="match status" value="1"/>
</dbReference>